<dbReference type="GO" id="GO:0016887">
    <property type="term" value="F:ATP hydrolysis activity"/>
    <property type="evidence" value="ECO:0007669"/>
    <property type="project" value="InterPro"/>
</dbReference>
<evidence type="ECO:0000256" key="1">
    <source>
        <dbReference type="SAM" id="MobiDB-lite"/>
    </source>
</evidence>
<feature type="region of interest" description="Disordered" evidence="1">
    <location>
        <begin position="732"/>
        <end position="765"/>
    </location>
</feature>
<comment type="caution">
    <text evidence="3">The sequence shown here is derived from an EMBL/GenBank/DDBJ whole genome shotgun (WGS) entry which is preliminary data.</text>
</comment>
<dbReference type="Proteomes" id="UP001303473">
    <property type="component" value="Unassembled WGS sequence"/>
</dbReference>
<dbReference type="SUPFAM" id="SSF52540">
    <property type="entry name" value="P-loop containing nucleoside triphosphate hydrolases"/>
    <property type="match status" value="1"/>
</dbReference>
<dbReference type="AlphaFoldDB" id="A0AAN6SA26"/>
<dbReference type="Pfam" id="PF23232">
    <property type="entry name" value="AAA_lid_13"/>
    <property type="match status" value="1"/>
</dbReference>
<feature type="region of interest" description="Disordered" evidence="1">
    <location>
        <begin position="361"/>
        <end position="391"/>
    </location>
</feature>
<dbReference type="PANTHER" id="PTHR46411">
    <property type="entry name" value="FAMILY ATPASE, PUTATIVE-RELATED"/>
    <property type="match status" value="1"/>
</dbReference>
<dbReference type="InterPro" id="IPR054289">
    <property type="entry name" value="DUF7025"/>
</dbReference>
<evidence type="ECO:0000313" key="3">
    <source>
        <dbReference type="EMBL" id="KAK3945381.1"/>
    </source>
</evidence>
<dbReference type="GO" id="GO:0005524">
    <property type="term" value="F:ATP binding"/>
    <property type="evidence" value="ECO:0007669"/>
    <property type="project" value="InterPro"/>
</dbReference>
<dbReference type="Pfam" id="PF00004">
    <property type="entry name" value="AAA"/>
    <property type="match status" value="1"/>
</dbReference>
<dbReference type="InterPro" id="IPR003593">
    <property type="entry name" value="AAA+_ATPase"/>
</dbReference>
<dbReference type="InterPro" id="IPR003959">
    <property type="entry name" value="ATPase_AAA_core"/>
</dbReference>
<keyword evidence="3" id="KW-0378">Hydrolase</keyword>
<gene>
    <name evidence="3" type="ORF">QBC46DRAFT_336697</name>
</gene>
<organism evidence="3 4">
    <name type="scientific">Diplogelasinospora grovesii</name>
    <dbReference type="NCBI Taxonomy" id="303347"/>
    <lineage>
        <taxon>Eukaryota</taxon>
        <taxon>Fungi</taxon>
        <taxon>Dikarya</taxon>
        <taxon>Ascomycota</taxon>
        <taxon>Pezizomycotina</taxon>
        <taxon>Sordariomycetes</taxon>
        <taxon>Sordariomycetidae</taxon>
        <taxon>Sordariales</taxon>
        <taxon>Diplogelasinosporaceae</taxon>
        <taxon>Diplogelasinospora</taxon>
    </lineage>
</organism>
<dbReference type="SMART" id="SM00382">
    <property type="entry name" value="AAA"/>
    <property type="match status" value="1"/>
</dbReference>
<evidence type="ECO:0000313" key="4">
    <source>
        <dbReference type="Proteomes" id="UP001303473"/>
    </source>
</evidence>
<name>A0AAN6SA26_9PEZI</name>
<dbReference type="PANTHER" id="PTHR46411:SF2">
    <property type="entry name" value="AAA+ ATPASE DOMAIN-CONTAINING PROTEIN"/>
    <property type="match status" value="1"/>
</dbReference>
<protein>
    <submittedName>
        <fullName evidence="3">P-loop containing nucleoside triphosphate hydrolase protein</fullName>
    </submittedName>
</protein>
<keyword evidence="4" id="KW-1185">Reference proteome</keyword>
<dbReference type="EMBL" id="MU853755">
    <property type="protein sequence ID" value="KAK3945381.1"/>
    <property type="molecule type" value="Genomic_DNA"/>
</dbReference>
<sequence>MVRGPPAQHDDDFISIASSDRLSDYDKVVRDYDEIPDILYVTKSWNGRGGWHAHESDKALRAAALATSDNAPGKQPVIEIVTLVDTRNPSRHAPHEGLESCVKVEMRIRSAYLKTALAAVIDYYPDFNYSAEKVVVQAPYQVLIHHAQDLEMYKVNQPSCHDAEYTATTAQHIDILLSFLKTNCAAQLEVASNRRINAISPTTTFDLFWVYLVPGEIMYEKVDGEMNPYVVERVTRTEWKEGMRGAYEVDYWDIAFRSTNLLQRRLHTGYVYPWDGERAIHDLPMVPARFVPGGELEMAKKQKELGKLYWELCKQPSYKDYNGTVFDTLDPLAGKTTQTAGRVVVDCEGGMRYAGCHPEANRRLLKGGGPRAPRSPRAPPPHEPQLSPLPRLRPRCTCTACKKAHVSREANRFAGFDDLDPRKDEPPANDQLYFHILQNTILAFILKERRWGRVKVGSLKDVKPDREAFNYLVLDDEVKQTVRALVGKFANTDGKVSAWPSDFVKNKGEGRIFLLHGAPGVGKTCTAECVAELVNLPLLALTSGDLIPDVEPNLEYFFALGERFGALVLLDEADVYLEARSPGQNVERNGLVSVFLRALEYYRGVLFLTTNRVGTFDSALTSRIHVALHYRRLTHEHRQRIWMHNFERLERDSGGKCYISTSGREYVLHDSAVRAVRWNGREIRNALQTAVALAENEALENSLEKVTLSDKHLRAVVKMSRGFKDYLGKTKRRSTYRGYDERSGTDSSSDSPNSSESDLSGGGRD</sequence>
<dbReference type="InterPro" id="IPR027417">
    <property type="entry name" value="P-loop_NTPase"/>
</dbReference>
<dbReference type="InterPro" id="IPR056599">
    <property type="entry name" value="AAA_lid_fung"/>
</dbReference>
<dbReference type="Gene3D" id="3.40.50.300">
    <property type="entry name" value="P-loop containing nucleotide triphosphate hydrolases"/>
    <property type="match status" value="1"/>
</dbReference>
<feature type="domain" description="AAA+ ATPase" evidence="2">
    <location>
        <begin position="509"/>
        <end position="634"/>
    </location>
</feature>
<dbReference type="Pfam" id="PF22942">
    <property type="entry name" value="DUF7025"/>
    <property type="match status" value="1"/>
</dbReference>
<evidence type="ECO:0000259" key="2">
    <source>
        <dbReference type="SMART" id="SM00382"/>
    </source>
</evidence>
<accession>A0AAN6SA26</accession>
<reference evidence="4" key="1">
    <citation type="journal article" date="2023" name="Mol. Phylogenet. Evol.">
        <title>Genome-scale phylogeny and comparative genomics of the fungal order Sordariales.</title>
        <authorList>
            <person name="Hensen N."/>
            <person name="Bonometti L."/>
            <person name="Westerberg I."/>
            <person name="Brannstrom I.O."/>
            <person name="Guillou S."/>
            <person name="Cros-Aarteil S."/>
            <person name="Calhoun S."/>
            <person name="Haridas S."/>
            <person name="Kuo A."/>
            <person name="Mondo S."/>
            <person name="Pangilinan J."/>
            <person name="Riley R."/>
            <person name="LaButti K."/>
            <person name="Andreopoulos B."/>
            <person name="Lipzen A."/>
            <person name="Chen C."/>
            <person name="Yan M."/>
            <person name="Daum C."/>
            <person name="Ng V."/>
            <person name="Clum A."/>
            <person name="Steindorff A."/>
            <person name="Ohm R.A."/>
            <person name="Martin F."/>
            <person name="Silar P."/>
            <person name="Natvig D.O."/>
            <person name="Lalanne C."/>
            <person name="Gautier V."/>
            <person name="Ament-Velasquez S.L."/>
            <person name="Kruys A."/>
            <person name="Hutchinson M.I."/>
            <person name="Powell A.J."/>
            <person name="Barry K."/>
            <person name="Miller A.N."/>
            <person name="Grigoriev I.V."/>
            <person name="Debuchy R."/>
            <person name="Gladieux P."/>
            <person name="Hiltunen Thoren M."/>
            <person name="Johannesson H."/>
        </authorList>
    </citation>
    <scope>NUCLEOTIDE SEQUENCE [LARGE SCALE GENOMIC DNA]</scope>
    <source>
        <strain evidence="4">CBS 340.73</strain>
    </source>
</reference>
<feature type="compositionally biased region" description="Low complexity" evidence="1">
    <location>
        <begin position="745"/>
        <end position="759"/>
    </location>
</feature>
<proteinExistence type="predicted"/>